<evidence type="ECO:0000313" key="4">
    <source>
        <dbReference type="RefSeq" id="XP_021297504.1"/>
    </source>
</evidence>
<protein>
    <submittedName>
        <fullName evidence="4">Uncharacterized protein LOC110426589</fullName>
    </submittedName>
</protein>
<keyword evidence="3" id="KW-1185">Reference proteome</keyword>
<dbReference type="Proteomes" id="UP000504621">
    <property type="component" value="Unplaced"/>
</dbReference>
<accession>A0A6J1BGR9</accession>
<dbReference type="PANTHER" id="PTHR35021:SF8">
    <property type="entry name" value="FIBER PROTEIN FB17"/>
    <property type="match status" value="1"/>
</dbReference>
<feature type="region of interest" description="Disordered" evidence="2">
    <location>
        <begin position="1"/>
        <end position="40"/>
    </location>
</feature>
<feature type="compositionally biased region" description="Basic and acidic residues" evidence="2">
    <location>
        <begin position="15"/>
        <end position="40"/>
    </location>
</feature>
<dbReference type="PANTHER" id="PTHR35021">
    <property type="match status" value="1"/>
</dbReference>
<dbReference type="OrthoDB" id="977018at2759"/>
<reference evidence="4" key="1">
    <citation type="submission" date="2025-08" db="UniProtKB">
        <authorList>
            <consortium name="RefSeq"/>
        </authorList>
    </citation>
    <scope>IDENTIFICATION</scope>
    <source>
        <tissue evidence="4">Leaf</tissue>
    </source>
</reference>
<feature type="coiled-coil region" evidence="1">
    <location>
        <begin position="569"/>
        <end position="596"/>
    </location>
</feature>
<dbReference type="AlphaFoldDB" id="A0A6J1BGR9"/>
<evidence type="ECO:0000256" key="2">
    <source>
        <dbReference type="SAM" id="MobiDB-lite"/>
    </source>
</evidence>
<dbReference type="GeneID" id="110426589"/>
<name>A0A6J1BGR9_9ROSI</name>
<keyword evidence="1" id="KW-0175">Coiled coil</keyword>
<evidence type="ECO:0000256" key="1">
    <source>
        <dbReference type="SAM" id="Coils"/>
    </source>
</evidence>
<organism evidence="3 4">
    <name type="scientific">Herrania umbratica</name>
    <dbReference type="NCBI Taxonomy" id="108875"/>
    <lineage>
        <taxon>Eukaryota</taxon>
        <taxon>Viridiplantae</taxon>
        <taxon>Streptophyta</taxon>
        <taxon>Embryophyta</taxon>
        <taxon>Tracheophyta</taxon>
        <taxon>Spermatophyta</taxon>
        <taxon>Magnoliopsida</taxon>
        <taxon>eudicotyledons</taxon>
        <taxon>Gunneridae</taxon>
        <taxon>Pentapetalae</taxon>
        <taxon>rosids</taxon>
        <taxon>malvids</taxon>
        <taxon>Malvales</taxon>
        <taxon>Malvaceae</taxon>
        <taxon>Byttnerioideae</taxon>
        <taxon>Herrania</taxon>
    </lineage>
</organism>
<dbReference type="RefSeq" id="XP_021297504.1">
    <property type="nucleotide sequence ID" value="XM_021441829.1"/>
</dbReference>
<proteinExistence type="predicted"/>
<evidence type="ECO:0000313" key="3">
    <source>
        <dbReference type="Proteomes" id="UP000504621"/>
    </source>
</evidence>
<gene>
    <name evidence="4" type="primary">LOC110426589</name>
</gene>
<feature type="compositionally biased region" description="Low complexity" evidence="2">
    <location>
        <begin position="1"/>
        <end position="10"/>
    </location>
</feature>
<sequence>MEDFSAFAAFEADDSDQRVSKRPLTEAQRKAKNDRDRERRQEHKVEFERLQNVEFQFNQIVPQFKDLRTQLLIQTNIISKLRQENQRLKNRESHLNKRVEELENALPGKAAPDRKYRTRKRSLLLHGNQLQPMALIGGEINQMVWNTATVRPQAHLPLMPDLSISAAVQTQVIPAIPAESVIDKETVTNQFTMNVPFLFVASKKEEVTCIRLRGKCSASPEGDLLQYLFEWIPHQTNQESWENLGWSPSDVGLIQNSALSGRTSSSCGAQPNFPIKFLLWNSVGTLNTYGQMVVMDLINRFRPAALVIAETKLSRARAKEIIDTFHFDTYRVTPNLGFVGGMWLLWRSDVVEVEVLSFTEQEIHALIKEPQTNQNPSPWEIFEDVSFDSLEETQSFLVPSPTAQVANSEPVTEAQGSVPQTGNTKYADELVEDFTKKLDAMDQSKVDFSDFQGLKEELEASGISNLPPSLASIDERIKMVYGDITAESRQSPCIVRPSYILLCSVIKEMDKLTLDQVDEKKMLFWGDAINSGLRIGLRGIFAIDHLKNIARAYYGLKAWNDQGHDQKDLESIQWRMSELQIELRSLEEKHAKKLEEHKSEVRRQCIHVAEQFWGKPLST</sequence>